<name>A0A7D7NCK2_9NEIS</name>
<dbReference type="EMBL" id="CP059567">
    <property type="protein sequence ID" value="QMT40878.1"/>
    <property type="molecule type" value="Genomic_DNA"/>
</dbReference>
<gene>
    <name evidence="1" type="ORF">H3L94_02130</name>
</gene>
<dbReference type="RefSeq" id="WP_182122474.1">
    <property type="nucleotide sequence ID" value="NZ_CP059567.1"/>
</dbReference>
<sequence>MKVLVKKVKWNKGQTENGQSYDYTRIAVEIPVFSGSANEFGFDTLECEFGDEAAHKELLQYKGKLPLEAELEIMPVKKGNKTLHQVMSFKPVGKPESK</sequence>
<evidence type="ECO:0000313" key="1">
    <source>
        <dbReference type="EMBL" id="QMT40878.1"/>
    </source>
</evidence>
<protein>
    <submittedName>
        <fullName evidence="1">Uncharacterized protein</fullName>
    </submittedName>
</protein>
<accession>A0A7D7NCK2</accession>
<evidence type="ECO:0000313" key="2">
    <source>
        <dbReference type="Proteomes" id="UP000514752"/>
    </source>
</evidence>
<dbReference type="AlphaFoldDB" id="A0A7D7NCK2"/>
<reference evidence="1 2" key="1">
    <citation type="submission" date="2020-07" db="EMBL/GenBank/DDBJ databases">
        <title>Genomic diversity of species in the Neisseriaceae family.</title>
        <authorList>
            <person name="Vincent A.T."/>
            <person name="Bernet E."/>
            <person name="Veyrier F.J."/>
        </authorList>
    </citation>
    <scope>NUCLEOTIDE SEQUENCE [LARGE SCALE GENOMIC DNA]</scope>
    <source>
        <strain evidence="1 2">DSM 22244</strain>
    </source>
</reference>
<dbReference type="Proteomes" id="UP000514752">
    <property type="component" value="Chromosome"/>
</dbReference>
<organism evidence="1 2">
    <name type="scientific">Neisseria shayeganii</name>
    <dbReference type="NCBI Taxonomy" id="607712"/>
    <lineage>
        <taxon>Bacteria</taxon>
        <taxon>Pseudomonadati</taxon>
        <taxon>Pseudomonadota</taxon>
        <taxon>Betaproteobacteria</taxon>
        <taxon>Neisseriales</taxon>
        <taxon>Neisseriaceae</taxon>
        <taxon>Neisseria</taxon>
    </lineage>
</organism>
<dbReference type="KEGG" id="nsg:H3L94_02130"/>
<proteinExistence type="predicted"/>